<dbReference type="GO" id="GO:0050660">
    <property type="term" value="F:flavin adenine dinucleotide binding"/>
    <property type="evidence" value="ECO:0007669"/>
    <property type="project" value="InterPro"/>
</dbReference>
<dbReference type="InterPro" id="IPR006091">
    <property type="entry name" value="Acyl-CoA_Oxase/DH_mid-dom"/>
</dbReference>
<dbReference type="EMBL" id="BSFI01000007">
    <property type="protein sequence ID" value="GLK68144.1"/>
    <property type="molecule type" value="Genomic_DNA"/>
</dbReference>
<feature type="domain" description="Acetyl-CoA dehydrogenase-like C-terminal" evidence="14">
    <location>
        <begin position="467"/>
        <end position="581"/>
    </location>
</feature>
<dbReference type="Pfam" id="PF12806">
    <property type="entry name" value="Acyl-CoA_dh_C"/>
    <property type="match status" value="1"/>
</dbReference>
<feature type="domain" description="Acyl-CoA dehydrogenase/oxidase C-terminal" evidence="11">
    <location>
        <begin position="284"/>
        <end position="446"/>
    </location>
</feature>
<dbReference type="Gene3D" id="1.20.140.10">
    <property type="entry name" value="Butyryl-CoA Dehydrogenase, subunit A, domain 3"/>
    <property type="match status" value="1"/>
</dbReference>
<protein>
    <recommendedName>
        <fullName evidence="9">3-methylmercaptopropionyl-CoA dehydrogenase</fullName>
        <ecNumber evidence="8">1.3.99.41</ecNumber>
    </recommendedName>
</protein>
<dbReference type="InterPro" id="IPR009075">
    <property type="entry name" value="AcylCo_DH/oxidase_C"/>
</dbReference>
<evidence type="ECO:0000259" key="12">
    <source>
        <dbReference type="Pfam" id="PF02770"/>
    </source>
</evidence>
<feature type="domain" description="Acyl-CoA dehydrogenase/oxidase N-terminal" evidence="13">
    <location>
        <begin position="39"/>
        <end position="156"/>
    </location>
</feature>
<dbReference type="InterPro" id="IPR013786">
    <property type="entry name" value="AcylCoA_DH/ox_N"/>
</dbReference>
<dbReference type="Gene3D" id="1.10.540.10">
    <property type="entry name" value="Acyl-CoA dehydrogenase/oxidase, N-terminal domain"/>
    <property type="match status" value="1"/>
</dbReference>
<name>A0A9W6J2K2_9HYPH</name>
<dbReference type="InterPro" id="IPR009100">
    <property type="entry name" value="AcylCoA_DH/oxidase_NM_dom_sf"/>
</dbReference>
<reference evidence="15" key="1">
    <citation type="journal article" date="2014" name="Int. J. Syst. Evol. Microbiol.">
        <title>Complete genome sequence of Corynebacterium casei LMG S-19264T (=DSM 44701T), isolated from a smear-ripened cheese.</title>
        <authorList>
            <consortium name="US DOE Joint Genome Institute (JGI-PGF)"/>
            <person name="Walter F."/>
            <person name="Albersmeier A."/>
            <person name="Kalinowski J."/>
            <person name="Ruckert C."/>
        </authorList>
    </citation>
    <scope>NUCLEOTIDE SEQUENCE</scope>
    <source>
        <strain evidence="15">VKM B-2347</strain>
    </source>
</reference>
<keyword evidence="5 10" id="KW-0560">Oxidoreductase</keyword>
<evidence type="ECO:0000256" key="10">
    <source>
        <dbReference type="RuleBase" id="RU362125"/>
    </source>
</evidence>
<dbReference type="GO" id="GO:0016627">
    <property type="term" value="F:oxidoreductase activity, acting on the CH-CH group of donors"/>
    <property type="evidence" value="ECO:0007669"/>
    <property type="project" value="InterPro"/>
</dbReference>
<dbReference type="InterPro" id="IPR052166">
    <property type="entry name" value="Diverse_Acyl-CoA_DH"/>
</dbReference>
<evidence type="ECO:0000256" key="6">
    <source>
        <dbReference type="ARBA" id="ARBA00051388"/>
    </source>
</evidence>
<dbReference type="Pfam" id="PF02770">
    <property type="entry name" value="Acyl-CoA_dh_M"/>
    <property type="match status" value="1"/>
</dbReference>
<evidence type="ECO:0000256" key="4">
    <source>
        <dbReference type="ARBA" id="ARBA00022827"/>
    </source>
</evidence>
<accession>A0A9W6J2K2</accession>
<evidence type="ECO:0000256" key="7">
    <source>
        <dbReference type="ARBA" id="ARBA00058683"/>
    </source>
</evidence>
<comment type="cofactor">
    <cofactor evidence="1 10">
        <name>FAD</name>
        <dbReference type="ChEBI" id="CHEBI:57692"/>
    </cofactor>
</comment>
<dbReference type="Gene3D" id="2.40.110.10">
    <property type="entry name" value="Butyryl-CoA Dehydrogenase, subunit A, domain 2"/>
    <property type="match status" value="1"/>
</dbReference>
<dbReference type="EC" id="1.3.99.41" evidence="8"/>
<dbReference type="Pfam" id="PF00441">
    <property type="entry name" value="Acyl-CoA_dh_1"/>
    <property type="match status" value="1"/>
</dbReference>
<comment type="catalytic activity">
    <reaction evidence="6">
        <text>3-(methylsulfanyl)propanoyl-CoA + oxidized [electron-transfer flavoprotein] + H(+) = 3-(methylsulfanyl)acryloyl-CoA + reduced [electron-transfer flavoprotein]</text>
        <dbReference type="Rhea" id="RHEA:52612"/>
        <dbReference type="Rhea" id="RHEA-COMP:10685"/>
        <dbReference type="Rhea" id="RHEA-COMP:10686"/>
        <dbReference type="ChEBI" id="CHEBI:15378"/>
        <dbReference type="ChEBI" id="CHEBI:57692"/>
        <dbReference type="ChEBI" id="CHEBI:58307"/>
        <dbReference type="ChEBI" id="CHEBI:82815"/>
        <dbReference type="ChEBI" id="CHEBI:84994"/>
        <dbReference type="EC" id="1.3.99.41"/>
    </reaction>
    <physiologicalReaction direction="left-to-right" evidence="6">
        <dbReference type="Rhea" id="RHEA:52613"/>
    </physiologicalReaction>
</comment>
<evidence type="ECO:0000313" key="16">
    <source>
        <dbReference type="Proteomes" id="UP001143372"/>
    </source>
</evidence>
<sequence>MSYRAPVADMLLTLSHAGGLAAALDEGLYGDLDADTMAAIVEQAGAFATDVIGPLNRVGDREGATFSGGEVATATGWRDAYRRWAEAGWNGVLADEAFGGQGLPTAVWAATSELWAQGSMAFGLCPLLSQGAIECLERHGSPELQHRYLPRLVSGEWTATMNLTEPQAGSDLALLRSKAERAGDGSYRIRGQKIFITYGEHDMAENILHLVLARLPDAPEGTRGVSLFLVPKRHVADDGALGARNDVVCAGIEEKLGIHGSPTCTMVFGEGDGAVGYLIGEEHRGLACMFTMMNNARLAVGLQGVAVAERATQGALAYAHDRRQGRAGDVSPSPIVVHPDVRRMLLTMRALTSAARGICHRAAVEIDRSRFSPDDAARKAAHERASLLIPIAKAFGTDVGCAAASLGVQVYGGMGYVEETGAAQHLRDARIAPIYEGTNGVQAIDLVTRKLPQSKGETVSGLITDLRRTVQSVADLGAPALGATGARLDEAIDALDRATSWVASPGRTQQEILAGAAPYLRLFGLAAGGAALAEDALAALRRNEAGGALAKPVALARFFAENLVIEAGGLAEAVAGGAGSLVGESVDAALAL</sequence>
<comment type="function">
    <text evidence="7">Involved in the assimilation of dimethylsulphoniopropionate (DMSP), an important compound in the fixation of carbon in marine phytoplankton, by mediating the conversion of 3-(methylthio)propanoyl-CoA (MMPA-CoA) to 3-(methylthio)acryloyl-CoA (MTA-CoA).</text>
</comment>
<evidence type="ECO:0000256" key="9">
    <source>
        <dbReference type="ARBA" id="ARBA00069043"/>
    </source>
</evidence>
<keyword evidence="4 10" id="KW-0274">FAD</keyword>
<dbReference type="InterPro" id="IPR025878">
    <property type="entry name" value="Acyl-CoA_dh-like_C_dom"/>
</dbReference>
<reference evidence="15" key="2">
    <citation type="submission" date="2023-01" db="EMBL/GenBank/DDBJ databases">
        <authorList>
            <person name="Sun Q."/>
            <person name="Evtushenko L."/>
        </authorList>
    </citation>
    <scope>NUCLEOTIDE SEQUENCE</scope>
    <source>
        <strain evidence="15">VKM B-2347</strain>
    </source>
</reference>
<dbReference type="AlphaFoldDB" id="A0A9W6J2K2"/>
<evidence type="ECO:0000313" key="15">
    <source>
        <dbReference type="EMBL" id="GLK68144.1"/>
    </source>
</evidence>
<dbReference type="Proteomes" id="UP001143372">
    <property type="component" value="Unassembled WGS sequence"/>
</dbReference>
<dbReference type="PANTHER" id="PTHR42803">
    <property type="entry name" value="ACYL-COA DEHYDROGENASE"/>
    <property type="match status" value="1"/>
</dbReference>
<dbReference type="RefSeq" id="WP_271168370.1">
    <property type="nucleotide sequence ID" value="NZ_BSFI01000007.1"/>
</dbReference>
<gene>
    <name evidence="15" type="primary">mmgC</name>
    <name evidence="15" type="ORF">GCM10008179_17820</name>
</gene>
<evidence type="ECO:0000256" key="2">
    <source>
        <dbReference type="ARBA" id="ARBA00009347"/>
    </source>
</evidence>
<evidence type="ECO:0000259" key="13">
    <source>
        <dbReference type="Pfam" id="PF02771"/>
    </source>
</evidence>
<evidence type="ECO:0000259" key="14">
    <source>
        <dbReference type="Pfam" id="PF12806"/>
    </source>
</evidence>
<evidence type="ECO:0000256" key="1">
    <source>
        <dbReference type="ARBA" id="ARBA00001974"/>
    </source>
</evidence>
<keyword evidence="3 10" id="KW-0285">Flavoprotein</keyword>
<dbReference type="InterPro" id="IPR046373">
    <property type="entry name" value="Acyl-CoA_Oxase/DH_mid-dom_sf"/>
</dbReference>
<comment type="caution">
    <text evidence="15">The sequence shown here is derived from an EMBL/GenBank/DDBJ whole genome shotgun (WGS) entry which is preliminary data.</text>
</comment>
<feature type="domain" description="Acyl-CoA oxidase/dehydrogenase middle" evidence="12">
    <location>
        <begin position="161"/>
        <end position="268"/>
    </location>
</feature>
<organism evidence="15 16">
    <name type="scientific">Hansschlegelia plantiphila</name>
    <dbReference type="NCBI Taxonomy" id="374655"/>
    <lineage>
        <taxon>Bacteria</taxon>
        <taxon>Pseudomonadati</taxon>
        <taxon>Pseudomonadota</taxon>
        <taxon>Alphaproteobacteria</taxon>
        <taxon>Hyphomicrobiales</taxon>
        <taxon>Methylopilaceae</taxon>
        <taxon>Hansschlegelia</taxon>
    </lineage>
</organism>
<dbReference type="FunFam" id="2.40.110.10:FF:000031">
    <property type="entry name" value="Acyl-CoA dehydrogenase, putative"/>
    <property type="match status" value="1"/>
</dbReference>
<dbReference type="SUPFAM" id="SSF56645">
    <property type="entry name" value="Acyl-CoA dehydrogenase NM domain-like"/>
    <property type="match status" value="1"/>
</dbReference>
<comment type="similarity">
    <text evidence="2 10">Belongs to the acyl-CoA dehydrogenase family.</text>
</comment>
<evidence type="ECO:0000256" key="8">
    <source>
        <dbReference type="ARBA" id="ARBA00066694"/>
    </source>
</evidence>
<dbReference type="SUPFAM" id="SSF47203">
    <property type="entry name" value="Acyl-CoA dehydrogenase C-terminal domain-like"/>
    <property type="match status" value="1"/>
</dbReference>
<dbReference type="InterPro" id="IPR037069">
    <property type="entry name" value="AcylCoA_DH/ox_N_sf"/>
</dbReference>
<keyword evidence="16" id="KW-1185">Reference proteome</keyword>
<evidence type="ECO:0000256" key="5">
    <source>
        <dbReference type="ARBA" id="ARBA00023002"/>
    </source>
</evidence>
<dbReference type="Pfam" id="PF02771">
    <property type="entry name" value="Acyl-CoA_dh_N"/>
    <property type="match status" value="1"/>
</dbReference>
<evidence type="ECO:0000259" key="11">
    <source>
        <dbReference type="Pfam" id="PF00441"/>
    </source>
</evidence>
<dbReference type="InterPro" id="IPR036250">
    <property type="entry name" value="AcylCo_DH-like_C"/>
</dbReference>
<evidence type="ECO:0000256" key="3">
    <source>
        <dbReference type="ARBA" id="ARBA00022630"/>
    </source>
</evidence>
<dbReference type="PANTHER" id="PTHR42803:SF1">
    <property type="entry name" value="BROAD-SPECIFICITY LINEAR ACYL-COA DEHYDROGENASE FADE5"/>
    <property type="match status" value="1"/>
</dbReference>
<proteinExistence type="inferred from homology"/>